<reference evidence="1" key="2">
    <citation type="journal article" date="2015" name="Fish Shellfish Immunol.">
        <title>Early steps in the European eel (Anguilla anguilla)-Vibrio vulnificus interaction in the gills: Role of the RtxA13 toxin.</title>
        <authorList>
            <person name="Callol A."/>
            <person name="Pajuelo D."/>
            <person name="Ebbesson L."/>
            <person name="Teles M."/>
            <person name="MacKenzie S."/>
            <person name="Amaro C."/>
        </authorList>
    </citation>
    <scope>NUCLEOTIDE SEQUENCE</scope>
</reference>
<organism evidence="1">
    <name type="scientific">Anguilla anguilla</name>
    <name type="common">European freshwater eel</name>
    <name type="synonym">Muraena anguilla</name>
    <dbReference type="NCBI Taxonomy" id="7936"/>
    <lineage>
        <taxon>Eukaryota</taxon>
        <taxon>Metazoa</taxon>
        <taxon>Chordata</taxon>
        <taxon>Craniata</taxon>
        <taxon>Vertebrata</taxon>
        <taxon>Euteleostomi</taxon>
        <taxon>Actinopterygii</taxon>
        <taxon>Neopterygii</taxon>
        <taxon>Teleostei</taxon>
        <taxon>Anguilliformes</taxon>
        <taxon>Anguillidae</taxon>
        <taxon>Anguilla</taxon>
    </lineage>
</organism>
<proteinExistence type="predicted"/>
<protein>
    <submittedName>
        <fullName evidence="1">Uncharacterized protein</fullName>
    </submittedName>
</protein>
<dbReference type="AlphaFoldDB" id="A0A0E9QGY6"/>
<evidence type="ECO:0000313" key="1">
    <source>
        <dbReference type="EMBL" id="JAH16049.1"/>
    </source>
</evidence>
<name>A0A0E9QGY6_ANGAN</name>
<sequence>MDGFRVSFLRAISYMNISLFVLRTSLYIHLKRYELYRF</sequence>
<dbReference type="EMBL" id="GBXM01092528">
    <property type="protein sequence ID" value="JAH16049.1"/>
    <property type="molecule type" value="Transcribed_RNA"/>
</dbReference>
<reference evidence="1" key="1">
    <citation type="submission" date="2014-11" db="EMBL/GenBank/DDBJ databases">
        <authorList>
            <person name="Amaro Gonzalez C."/>
        </authorList>
    </citation>
    <scope>NUCLEOTIDE SEQUENCE</scope>
</reference>
<accession>A0A0E9QGY6</accession>